<organism evidence="5 6">
    <name type="scientific">Orrella marina</name>
    <dbReference type="NCBI Taxonomy" id="2163011"/>
    <lineage>
        <taxon>Bacteria</taxon>
        <taxon>Pseudomonadati</taxon>
        <taxon>Pseudomonadota</taxon>
        <taxon>Betaproteobacteria</taxon>
        <taxon>Burkholderiales</taxon>
        <taxon>Alcaligenaceae</taxon>
        <taxon>Orrella</taxon>
    </lineage>
</organism>
<keyword evidence="2 3" id="KW-0732">Signal</keyword>
<dbReference type="PANTHER" id="PTHR30483:SF6">
    <property type="entry name" value="PERIPLASMIC BINDING PROTEIN OF ABC TRANSPORTER FOR NATURAL AMINO ACIDS"/>
    <property type="match status" value="1"/>
</dbReference>
<dbReference type="InterPro" id="IPR028081">
    <property type="entry name" value="Leu-bd"/>
</dbReference>
<gene>
    <name evidence="5" type="ORF">DBV39_15210</name>
</gene>
<evidence type="ECO:0000256" key="1">
    <source>
        <dbReference type="ARBA" id="ARBA00010062"/>
    </source>
</evidence>
<feature type="signal peptide" evidence="3">
    <location>
        <begin position="1"/>
        <end position="21"/>
    </location>
</feature>
<dbReference type="KEGG" id="boz:DBV39_15210"/>
<dbReference type="Pfam" id="PF13458">
    <property type="entry name" value="Peripla_BP_6"/>
    <property type="match status" value="1"/>
</dbReference>
<name>A0A2R4XM32_9BURK</name>
<dbReference type="AlphaFoldDB" id="A0A2R4XM32"/>
<keyword evidence="6" id="KW-1185">Reference proteome</keyword>
<dbReference type="PANTHER" id="PTHR30483">
    <property type="entry name" value="LEUCINE-SPECIFIC-BINDING PROTEIN"/>
    <property type="match status" value="1"/>
</dbReference>
<sequence>MKKLLSALVICQAMVAGSAVAQDIKLGAAFPLSGPNAEAGQLFATGIDLAVEHINADKRLNGSFGVVYEDSQALPTQGVIAANKLINVERVPYILSAYTGVSKAVAPLGQRNQVVIVNGGGVGPDLAELGPYFWNVIPLANLEVATMVPFLVKDKGLKRVALVYIDDPLGDAAKKVLDKELKAAGAELVGAFSIPASAQQFSGIAARVRDTRPDAVYIASYGNQQVQLTKQLRDNGVSQPIASYSVFSMPSMLALPEAQGSFFTSQEVNRQSQDARTQRMVKDYTAKHGKEPNTYAINYYNATMLFADLVEALQKEGKAITGANLLEKRQATPSFQFVGSTVSFQDDGTVRAPVQVNEIANGTTKIVKPGK</sequence>
<evidence type="ECO:0000313" key="5">
    <source>
        <dbReference type="EMBL" id="AWB34856.1"/>
    </source>
</evidence>
<accession>A0A2R4XM32</accession>
<dbReference type="InterPro" id="IPR028082">
    <property type="entry name" value="Peripla_BP_I"/>
</dbReference>
<comment type="similarity">
    <text evidence="1">Belongs to the leucine-binding protein family.</text>
</comment>
<evidence type="ECO:0000256" key="2">
    <source>
        <dbReference type="ARBA" id="ARBA00022729"/>
    </source>
</evidence>
<feature type="domain" description="Leucine-binding protein" evidence="4">
    <location>
        <begin position="24"/>
        <end position="360"/>
    </location>
</feature>
<dbReference type="RefSeq" id="WP_108622266.1">
    <property type="nucleotide sequence ID" value="NZ_CP028901.1"/>
</dbReference>
<dbReference type="OrthoDB" id="9794229at2"/>
<dbReference type="SUPFAM" id="SSF53822">
    <property type="entry name" value="Periplasmic binding protein-like I"/>
    <property type="match status" value="1"/>
</dbReference>
<protein>
    <submittedName>
        <fullName evidence="5">Branched-chain amino acid ABC transporter substrate-binding protein</fullName>
    </submittedName>
</protein>
<dbReference type="InterPro" id="IPR051010">
    <property type="entry name" value="BCAA_transport"/>
</dbReference>
<evidence type="ECO:0000313" key="6">
    <source>
        <dbReference type="Proteomes" id="UP000244571"/>
    </source>
</evidence>
<reference evidence="5 6" key="1">
    <citation type="submission" date="2018-04" db="EMBL/GenBank/DDBJ databases">
        <title>Bordetella sp. HZ20 isolated from seawater.</title>
        <authorList>
            <person name="Sun C."/>
        </authorList>
    </citation>
    <scope>NUCLEOTIDE SEQUENCE [LARGE SCALE GENOMIC DNA]</scope>
    <source>
        <strain evidence="5 6">HZ20</strain>
    </source>
</reference>
<feature type="chain" id="PRO_5015315684" evidence="3">
    <location>
        <begin position="22"/>
        <end position="371"/>
    </location>
</feature>
<evidence type="ECO:0000256" key="3">
    <source>
        <dbReference type="SAM" id="SignalP"/>
    </source>
</evidence>
<evidence type="ECO:0000259" key="4">
    <source>
        <dbReference type="Pfam" id="PF13458"/>
    </source>
</evidence>
<dbReference type="EMBL" id="CP028901">
    <property type="protein sequence ID" value="AWB34856.1"/>
    <property type="molecule type" value="Genomic_DNA"/>
</dbReference>
<dbReference type="Gene3D" id="3.40.50.2300">
    <property type="match status" value="2"/>
</dbReference>
<dbReference type="Proteomes" id="UP000244571">
    <property type="component" value="Chromosome"/>
</dbReference>
<proteinExistence type="inferred from homology"/>